<keyword evidence="5" id="KW-0276">Fatty acid metabolism</keyword>
<dbReference type="PANTHER" id="PTHR22589">
    <property type="entry name" value="CARNITINE O-ACYLTRANSFERASE"/>
    <property type="match status" value="1"/>
</dbReference>
<accession>A0ABD2Q6U1</accession>
<evidence type="ECO:0000313" key="12">
    <source>
        <dbReference type="Proteomes" id="UP001626550"/>
    </source>
</evidence>
<comment type="similarity">
    <text evidence="2">Belongs to the carnitine/choline acetyltransferase family.</text>
</comment>
<organism evidence="11 12">
    <name type="scientific">Cichlidogyrus casuarinus</name>
    <dbReference type="NCBI Taxonomy" id="1844966"/>
    <lineage>
        <taxon>Eukaryota</taxon>
        <taxon>Metazoa</taxon>
        <taxon>Spiralia</taxon>
        <taxon>Lophotrochozoa</taxon>
        <taxon>Platyhelminthes</taxon>
        <taxon>Monogenea</taxon>
        <taxon>Monopisthocotylea</taxon>
        <taxon>Dactylogyridea</taxon>
        <taxon>Ancyrocephalidae</taxon>
        <taxon>Cichlidogyrus</taxon>
    </lineage>
</organism>
<dbReference type="InterPro" id="IPR023213">
    <property type="entry name" value="CAT-like_dom_sf"/>
</dbReference>
<evidence type="ECO:0000313" key="11">
    <source>
        <dbReference type="EMBL" id="KAL3315287.1"/>
    </source>
</evidence>
<dbReference type="Pfam" id="PF00755">
    <property type="entry name" value="Carn_acyltransf"/>
    <property type="match status" value="1"/>
</dbReference>
<evidence type="ECO:0000256" key="5">
    <source>
        <dbReference type="ARBA" id="ARBA00022832"/>
    </source>
</evidence>
<evidence type="ECO:0000256" key="1">
    <source>
        <dbReference type="ARBA" id="ARBA00005005"/>
    </source>
</evidence>
<evidence type="ECO:0000256" key="7">
    <source>
        <dbReference type="ARBA" id="ARBA00023315"/>
    </source>
</evidence>
<keyword evidence="7" id="KW-0012">Acyltransferase</keyword>
<comment type="pathway">
    <text evidence="1">Lipid metabolism; fatty acid beta-oxidation.</text>
</comment>
<evidence type="ECO:0000256" key="6">
    <source>
        <dbReference type="ARBA" id="ARBA00023098"/>
    </source>
</evidence>
<evidence type="ECO:0000256" key="2">
    <source>
        <dbReference type="ARBA" id="ARBA00005232"/>
    </source>
</evidence>
<dbReference type="InterPro" id="IPR000542">
    <property type="entry name" value="Carn_acyl_trans"/>
</dbReference>
<dbReference type="Gene3D" id="1.10.275.20">
    <property type="entry name" value="Choline/Carnitine o-acyltransferase"/>
    <property type="match status" value="1"/>
</dbReference>
<dbReference type="GO" id="GO:0006631">
    <property type="term" value="P:fatty acid metabolic process"/>
    <property type="evidence" value="ECO:0007669"/>
    <property type="project" value="UniProtKB-KW"/>
</dbReference>
<dbReference type="SUPFAM" id="SSF52777">
    <property type="entry name" value="CoA-dependent acyltransferases"/>
    <property type="match status" value="2"/>
</dbReference>
<name>A0ABD2Q6U1_9PLAT</name>
<proteinExistence type="inferred from homology"/>
<evidence type="ECO:0000256" key="8">
    <source>
        <dbReference type="ARBA" id="ARBA00048999"/>
    </source>
</evidence>
<protein>
    <submittedName>
        <fullName evidence="11">Carnitine O-palmitoyltransferase 2, mitochondrial</fullName>
    </submittedName>
</protein>
<gene>
    <name evidence="11" type="primary">CPT2</name>
    <name evidence="11" type="ORF">Ciccas_006076</name>
</gene>
<feature type="active site" description="Proton acceptor" evidence="9">
    <location>
        <position position="369"/>
    </location>
</feature>
<keyword evidence="6" id="KW-0443">Lipid metabolism</keyword>
<keyword evidence="12" id="KW-1185">Reference proteome</keyword>
<feature type="domain" description="Choline/carnitine acyltransferase" evidence="10">
    <location>
        <begin position="50"/>
        <end position="551"/>
    </location>
</feature>
<dbReference type="AlphaFoldDB" id="A0ABD2Q6U1"/>
<dbReference type="InterPro" id="IPR042572">
    <property type="entry name" value="Carn_acyl_trans_N"/>
</dbReference>
<dbReference type="EMBL" id="JBJKFK010000783">
    <property type="protein sequence ID" value="KAL3315287.1"/>
    <property type="molecule type" value="Genomic_DNA"/>
</dbReference>
<reference evidence="11 12" key="1">
    <citation type="submission" date="2024-11" db="EMBL/GenBank/DDBJ databases">
        <title>Adaptive evolution of stress response genes in parasites aligns with host niche diversity.</title>
        <authorList>
            <person name="Hahn C."/>
            <person name="Resl P."/>
        </authorList>
    </citation>
    <scope>NUCLEOTIDE SEQUENCE [LARGE SCALE GENOMIC DNA]</scope>
    <source>
        <strain evidence="11">EGGRZ-B1_66</strain>
        <tissue evidence="11">Body</tissue>
    </source>
</reference>
<evidence type="ECO:0000259" key="10">
    <source>
        <dbReference type="Pfam" id="PF00755"/>
    </source>
</evidence>
<keyword evidence="3" id="KW-0813">Transport</keyword>
<comment type="caution">
    <text evidence="11">The sequence shown here is derived from an EMBL/GenBank/DDBJ whole genome shotgun (WGS) entry which is preliminary data.</text>
</comment>
<evidence type="ECO:0000256" key="9">
    <source>
        <dbReference type="PIRSR" id="PIRSR600542-1"/>
    </source>
</evidence>
<sequence>MKIFAGEKIRFSARKQSLLYRSITTLKDSDFLHKSVLHTDKFQASLPRLKIPPLDKTIARYLDSQAAVLCNDELEKTKKIANSFLVTEAPALQYMLLEYDKANTHTSYITKFWSDMYLADRRPVVLTHQAMLVFKDSERGPLYQNPIARTTNMIISCCRFKNSFKNNLLFPEVYHLNPKKSDTDRFRNVIRRMPNSIATYCAYMFKAFPLDMSQYKNLFNSTRIPKSSVDELQIDSEAKHVAIIKNNQIYTFDVMDDQGCIIAAEQILSNVAHIYNLPKTKGPGIGVITAMPRDQAATARHRLELLGNAESFKAIDGALCVFCLDDTAINDPHHYLKEVLSGPCENRWFDKSFSIITDQTGQTALTFEHSWGDGVAVLRLFNEVFKDTEASPRISYDMLNADKANLPTANVRTLHWKLDEQLEKEILPEAVRKYDQWRGKLDLRSAQVKDKLTKETCKHNGLSPDAVMQLLMQLANDKVHSRPSPTYESCSTAAFKHGRTECLRSATVQTRKFVESMRNADQHSKSDLLAMLKQCSEKHNQLTKEAAMGQGRYSLIDRRCIFGRPAAFHPV</sequence>
<dbReference type="GO" id="GO:0016406">
    <property type="term" value="F:carnitine O-acyltransferase activity"/>
    <property type="evidence" value="ECO:0007669"/>
    <property type="project" value="UniProtKB-ARBA"/>
</dbReference>
<dbReference type="Gene3D" id="1.20.1280.180">
    <property type="match status" value="1"/>
</dbReference>
<dbReference type="Gene3D" id="3.30.559.10">
    <property type="entry name" value="Chloramphenicol acetyltransferase-like domain"/>
    <property type="match status" value="1"/>
</dbReference>
<dbReference type="PANTHER" id="PTHR22589:SF16">
    <property type="entry name" value="CARNITINE O-PALMITOYLTRANSFERASE 2, MITOCHONDRIAL"/>
    <property type="match status" value="1"/>
</dbReference>
<evidence type="ECO:0000256" key="4">
    <source>
        <dbReference type="ARBA" id="ARBA00022679"/>
    </source>
</evidence>
<keyword evidence="4" id="KW-0808">Transferase</keyword>
<comment type="catalytic activity">
    <reaction evidence="8">
        <text>4,8-dimethylnonanoyl-CoA + (R)-carnitine = O-4,8-dimethylnonanoyl-(R)-carnitine + CoA</text>
        <dbReference type="Rhea" id="RHEA:44860"/>
        <dbReference type="ChEBI" id="CHEBI:16347"/>
        <dbReference type="ChEBI" id="CHEBI:57287"/>
        <dbReference type="ChEBI" id="CHEBI:77061"/>
        <dbReference type="ChEBI" id="CHEBI:84654"/>
    </reaction>
</comment>
<dbReference type="InterPro" id="IPR042231">
    <property type="entry name" value="Cho/carn_acyl_trans_2"/>
</dbReference>
<dbReference type="Proteomes" id="UP001626550">
    <property type="component" value="Unassembled WGS sequence"/>
</dbReference>
<dbReference type="Gene3D" id="3.30.559.70">
    <property type="entry name" value="Choline/Carnitine o-acyltransferase, domain 2"/>
    <property type="match status" value="1"/>
</dbReference>
<dbReference type="InterPro" id="IPR039551">
    <property type="entry name" value="Cho/carn_acyl_trans"/>
</dbReference>
<evidence type="ECO:0000256" key="3">
    <source>
        <dbReference type="ARBA" id="ARBA00022448"/>
    </source>
</evidence>